<dbReference type="PROSITE" id="PS00856">
    <property type="entry name" value="GUANYLATE_KINASE_1"/>
    <property type="match status" value="1"/>
</dbReference>
<dbReference type="GO" id="GO:0005524">
    <property type="term" value="F:ATP binding"/>
    <property type="evidence" value="ECO:0007669"/>
    <property type="project" value="UniProtKB-UniRule"/>
</dbReference>
<name>A0A315XYE0_RUMFL</name>
<dbReference type="FunFam" id="3.30.63.10:FF:000002">
    <property type="entry name" value="Guanylate kinase 1"/>
    <property type="match status" value="1"/>
</dbReference>
<dbReference type="STRING" id="1265.SAMN02910280_2374"/>
<dbReference type="InterPro" id="IPR008144">
    <property type="entry name" value="Guanylate_kin-like_dom"/>
</dbReference>
<proteinExistence type="inferred from homology"/>
<dbReference type="OrthoDB" id="9808150at2"/>
<dbReference type="GO" id="GO:0005829">
    <property type="term" value="C:cytosol"/>
    <property type="evidence" value="ECO:0007669"/>
    <property type="project" value="TreeGrafter"/>
</dbReference>
<evidence type="ECO:0000259" key="12">
    <source>
        <dbReference type="PROSITE" id="PS50052"/>
    </source>
</evidence>
<evidence type="ECO:0000256" key="4">
    <source>
        <dbReference type="ARBA" id="ARBA00016296"/>
    </source>
</evidence>
<dbReference type="Gene3D" id="3.30.63.10">
    <property type="entry name" value="Guanylate Kinase phosphate binding domain"/>
    <property type="match status" value="1"/>
</dbReference>
<gene>
    <name evidence="11" type="primary">gmk</name>
    <name evidence="13" type="ORF">IE37_01713</name>
</gene>
<evidence type="ECO:0000313" key="14">
    <source>
        <dbReference type="Proteomes" id="UP000245720"/>
    </source>
</evidence>
<dbReference type="InterPro" id="IPR017665">
    <property type="entry name" value="Guanylate_kinase"/>
</dbReference>
<feature type="binding site" evidence="11">
    <location>
        <begin position="11"/>
        <end position="18"/>
    </location>
    <ligand>
        <name>ATP</name>
        <dbReference type="ChEBI" id="CHEBI:30616"/>
    </ligand>
</feature>
<dbReference type="EMBL" id="QGDI01000006">
    <property type="protein sequence ID" value="PWJ12630.1"/>
    <property type="molecule type" value="Genomic_DNA"/>
</dbReference>
<dbReference type="PANTHER" id="PTHR23117">
    <property type="entry name" value="GUANYLATE KINASE-RELATED"/>
    <property type="match status" value="1"/>
</dbReference>
<evidence type="ECO:0000256" key="5">
    <source>
        <dbReference type="ARBA" id="ARBA00022679"/>
    </source>
</evidence>
<dbReference type="PROSITE" id="PS50052">
    <property type="entry name" value="GUANYLATE_KINASE_2"/>
    <property type="match status" value="1"/>
</dbReference>
<evidence type="ECO:0000256" key="2">
    <source>
        <dbReference type="ARBA" id="ARBA00005790"/>
    </source>
</evidence>
<evidence type="ECO:0000256" key="10">
    <source>
        <dbReference type="ARBA" id="ARBA00048594"/>
    </source>
</evidence>
<dbReference type="Pfam" id="PF00625">
    <property type="entry name" value="Guanylate_kin"/>
    <property type="match status" value="1"/>
</dbReference>
<comment type="similarity">
    <text evidence="2 11">Belongs to the guanylate kinase family.</text>
</comment>
<evidence type="ECO:0000256" key="9">
    <source>
        <dbReference type="ARBA" id="ARBA00030128"/>
    </source>
</evidence>
<comment type="catalytic activity">
    <reaction evidence="10 11">
        <text>GMP + ATP = GDP + ADP</text>
        <dbReference type="Rhea" id="RHEA:20780"/>
        <dbReference type="ChEBI" id="CHEBI:30616"/>
        <dbReference type="ChEBI" id="CHEBI:58115"/>
        <dbReference type="ChEBI" id="CHEBI:58189"/>
        <dbReference type="ChEBI" id="CHEBI:456216"/>
        <dbReference type="EC" id="2.7.4.8"/>
    </reaction>
</comment>
<protein>
    <recommendedName>
        <fullName evidence="4 11">Guanylate kinase</fullName>
        <ecNumber evidence="3 11">2.7.4.8</ecNumber>
    </recommendedName>
    <alternativeName>
        <fullName evidence="9 11">GMP kinase</fullName>
    </alternativeName>
</protein>
<dbReference type="SMART" id="SM00072">
    <property type="entry name" value="GuKc"/>
    <property type="match status" value="1"/>
</dbReference>
<reference evidence="13 14" key="1">
    <citation type="submission" date="2018-05" db="EMBL/GenBank/DDBJ databases">
        <title>The Hungate 1000. A catalogue of reference genomes from the rumen microbiome.</title>
        <authorList>
            <person name="Kelly W."/>
        </authorList>
    </citation>
    <scope>NUCLEOTIDE SEQUENCE [LARGE SCALE GENOMIC DNA]</scope>
    <source>
        <strain evidence="13 14">SAb67</strain>
    </source>
</reference>
<dbReference type="PANTHER" id="PTHR23117:SF13">
    <property type="entry name" value="GUANYLATE KINASE"/>
    <property type="match status" value="1"/>
</dbReference>
<comment type="function">
    <text evidence="1 11">Essential for recycling GMP and indirectly, cGMP.</text>
</comment>
<evidence type="ECO:0000313" key="13">
    <source>
        <dbReference type="EMBL" id="PWJ12630.1"/>
    </source>
</evidence>
<dbReference type="CDD" id="cd00071">
    <property type="entry name" value="GMPK"/>
    <property type="match status" value="1"/>
</dbReference>
<dbReference type="InterPro" id="IPR020590">
    <property type="entry name" value="Guanylate_kinase_CS"/>
</dbReference>
<dbReference type="EC" id="2.7.4.8" evidence="3 11"/>
<keyword evidence="5 11" id="KW-0808">Transferase</keyword>
<keyword evidence="8 11" id="KW-0067">ATP-binding</keyword>
<keyword evidence="7 11" id="KW-0418">Kinase</keyword>
<dbReference type="HAMAP" id="MF_00328">
    <property type="entry name" value="Guanylate_kinase"/>
    <property type="match status" value="1"/>
</dbReference>
<keyword evidence="6 11" id="KW-0547">Nucleotide-binding</keyword>
<feature type="domain" description="Guanylate kinase-like" evidence="12">
    <location>
        <begin position="4"/>
        <end position="181"/>
    </location>
</feature>
<comment type="subcellular location">
    <subcellularLocation>
        <location evidence="11">Cytoplasm</location>
    </subcellularLocation>
</comment>
<organism evidence="13 14">
    <name type="scientific">Ruminococcus flavefaciens</name>
    <dbReference type="NCBI Taxonomy" id="1265"/>
    <lineage>
        <taxon>Bacteria</taxon>
        <taxon>Bacillati</taxon>
        <taxon>Bacillota</taxon>
        <taxon>Clostridia</taxon>
        <taxon>Eubacteriales</taxon>
        <taxon>Oscillospiraceae</taxon>
        <taxon>Ruminococcus</taxon>
    </lineage>
</organism>
<comment type="caution">
    <text evidence="13">The sequence shown here is derived from an EMBL/GenBank/DDBJ whole genome shotgun (WGS) entry which is preliminary data.</text>
</comment>
<evidence type="ECO:0000256" key="3">
    <source>
        <dbReference type="ARBA" id="ARBA00012961"/>
    </source>
</evidence>
<evidence type="ECO:0000256" key="6">
    <source>
        <dbReference type="ARBA" id="ARBA00022741"/>
    </source>
</evidence>
<evidence type="ECO:0000256" key="11">
    <source>
        <dbReference type="HAMAP-Rule" id="MF_00328"/>
    </source>
</evidence>
<evidence type="ECO:0000256" key="1">
    <source>
        <dbReference type="ARBA" id="ARBA00003531"/>
    </source>
</evidence>
<dbReference type="Gene3D" id="3.40.50.300">
    <property type="entry name" value="P-loop containing nucleotide triphosphate hydrolases"/>
    <property type="match status" value="1"/>
</dbReference>
<keyword evidence="11" id="KW-0963">Cytoplasm</keyword>
<dbReference type="InterPro" id="IPR008145">
    <property type="entry name" value="GK/Ca_channel_bsu"/>
</dbReference>
<dbReference type="InterPro" id="IPR027417">
    <property type="entry name" value="P-loop_NTPase"/>
</dbReference>
<dbReference type="Proteomes" id="UP000245720">
    <property type="component" value="Unassembled WGS sequence"/>
</dbReference>
<sequence length="201" mass="22660">MNKGRLIVLSAPSGCGKGTILAEVFKDKSFALSVSATTRAPREGEVDGVNYHFLTREDFEQRIADGKFIEYAEYCDNLYGTLMSEVDDRLEQGLNVVLEIETKGAMKVREKRPDAIFIFVLPPSVAELRRRLKKRGTETDEVIKKRVSQAAWEIEQAPKYDYVIVNDALEDAVSDFFAVMRAEKLKAEFSGDIIEEVLKNA</sequence>
<accession>A0A315XYE0</accession>
<dbReference type="RefSeq" id="WP_109726484.1">
    <property type="nucleotide sequence ID" value="NZ_QGDI01000006.1"/>
</dbReference>
<dbReference type="SUPFAM" id="SSF52540">
    <property type="entry name" value="P-loop containing nucleoside triphosphate hydrolases"/>
    <property type="match status" value="1"/>
</dbReference>
<evidence type="ECO:0000256" key="7">
    <source>
        <dbReference type="ARBA" id="ARBA00022777"/>
    </source>
</evidence>
<dbReference type="AlphaFoldDB" id="A0A315XYE0"/>
<dbReference type="GO" id="GO:0004385">
    <property type="term" value="F:GMP kinase activity"/>
    <property type="evidence" value="ECO:0007669"/>
    <property type="project" value="UniProtKB-UniRule"/>
</dbReference>
<evidence type="ECO:0000256" key="8">
    <source>
        <dbReference type="ARBA" id="ARBA00022840"/>
    </source>
</evidence>
<dbReference type="NCBIfam" id="TIGR03263">
    <property type="entry name" value="guanyl_kin"/>
    <property type="match status" value="1"/>
</dbReference>